<dbReference type="Pfam" id="PF10590">
    <property type="entry name" value="PNP_phzG_C"/>
    <property type="match status" value="1"/>
</dbReference>
<evidence type="ECO:0000313" key="2">
    <source>
        <dbReference type="EMBL" id="CAK0811619.1"/>
    </source>
</evidence>
<dbReference type="EMBL" id="CAUYUJ010004936">
    <property type="protein sequence ID" value="CAK0811619.1"/>
    <property type="molecule type" value="Genomic_DNA"/>
</dbReference>
<protein>
    <recommendedName>
        <fullName evidence="1">Pyridoxine 5'-phosphate oxidase dimerisation C-terminal domain-containing protein</fullName>
    </recommendedName>
</protein>
<proteinExistence type="predicted"/>
<name>A0ABN9QYX7_9DINO</name>
<accession>A0ABN9QYX7</accession>
<organism evidence="2 3">
    <name type="scientific">Prorocentrum cordatum</name>
    <dbReference type="NCBI Taxonomy" id="2364126"/>
    <lineage>
        <taxon>Eukaryota</taxon>
        <taxon>Sar</taxon>
        <taxon>Alveolata</taxon>
        <taxon>Dinophyceae</taxon>
        <taxon>Prorocentrales</taxon>
        <taxon>Prorocentraceae</taxon>
        <taxon>Prorocentrum</taxon>
    </lineage>
</organism>
<comment type="caution">
    <text evidence="2">The sequence shown here is derived from an EMBL/GenBank/DDBJ whole genome shotgun (WGS) entry which is preliminary data.</text>
</comment>
<reference evidence="2" key="1">
    <citation type="submission" date="2023-10" db="EMBL/GenBank/DDBJ databases">
        <authorList>
            <person name="Chen Y."/>
            <person name="Shah S."/>
            <person name="Dougan E. K."/>
            <person name="Thang M."/>
            <person name="Chan C."/>
        </authorList>
    </citation>
    <scope>NUCLEOTIDE SEQUENCE [LARGE SCALE GENOMIC DNA]</scope>
</reference>
<dbReference type="Proteomes" id="UP001189429">
    <property type="component" value="Unassembled WGS sequence"/>
</dbReference>
<gene>
    <name evidence="2" type="ORF">PCOR1329_LOCUS16159</name>
</gene>
<feature type="domain" description="Pyridoxine 5'-phosphate oxidase dimerisation C-terminal" evidence="1">
    <location>
        <begin position="71"/>
        <end position="112"/>
    </location>
</feature>
<sequence length="113" mass="12471">MRGAARRGTADETLASWRAQPLGARLGLAMLRQGEPSSEAAYEELRAAFAEQRQLSVDAQPAPACPHAGYSAFVLEPTSFEFYLGGHPGFLNDRFLFVRDDGADAWRRMRLQA</sequence>
<evidence type="ECO:0000259" key="1">
    <source>
        <dbReference type="Pfam" id="PF10590"/>
    </source>
</evidence>
<dbReference type="InterPro" id="IPR019576">
    <property type="entry name" value="Pyridoxamine_oxidase_dimer_C"/>
</dbReference>
<evidence type="ECO:0000313" key="3">
    <source>
        <dbReference type="Proteomes" id="UP001189429"/>
    </source>
</evidence>
<keyword evidence="3" id="KW-1185">Reference proteome</keyword>
<dbReference type="SUPFAM" id="SSF50475">
    <property type="entry name" value="FMN-binding split barrel"/>
    <property type="match status" value="1"/>
</dbReference>
<dbReference type="InterPro" id="IPR012349">
    <property type="entry name" value="Split_barrel_FMN-bd"/>
</dbReference>
<dbReference type="Gene3D" id="2.30.110.10">
    <property type="entry name" value="Electron Transport, Fmn-binding Protein, Chain A"/>
    <property type="match status" value="1"/>
</dbReference>